<feature type="domain" description="Integrase catalytic" evidence="2">
    <location>
        <begin position="126"/>
        <end position="289"/>
    </location>
</feature>
<dbReference type="AlphaFoldDB" id="A0A1D7W0B5"/>
<evidence type="ECO:0000256" key="1">
    <source>
        <dbReference type="ARBA" id="ARBA00002286"/>
    </source>
</evidence>
<dbReference type="EMBL" id="CP017150">
    <property type="protein sequence ID" value="AOP52481.1"/>
    <property type="molecule type" value="Genomic_DNA"/>
</dbReference>
<dbReference type="KEGG" id="blin:BLSMQ_0767"/>
<dbReference type="PANTHER" id="PTHR46889:SF4">
    <property type="entry name" value="TRANSPOSASE INSO FOR INSERTION SEQUENCE ELEMENT IS911B-RELATED"/>
    <property type="match status" value="1"/>
</dbReference>
<dbReference type="InterPro" id="IPR025948">
    <property type="entry name" value="HTH-like_dom"/>
</dbReference>
<dbReference type="InterPro" id="IPR001584">
    <property type="entry name" value="Integrase_cat-core"/>
</dbReference>
<dbReference type="InterPro" id="IPR036397">
    <property type="entry name" value="RNaseH_sf"/>
</dbReference>
<protein>
    <submittedName>
        <fullName evidence="3">Mobile element protein</fullName>
    </submittedName>
</protein>
<dbReference type="GO" id="GO:0015074">
    <property type="term" value="P:DNA integration"/>
    <property type="evidence" value="ECO:0007669"/>
    <property type="project" value="InterPro"/>
</dbReference>
<gene>
    <name evidence="3" type="ORF">BLSMQ_0767</name>
</gene>
<dbReference type="PROSITE" id="PS50994">
    <property type="entry name" value="INTEGRASE"/>
    <property type="match status" value="1"/>
</dbReference>
<dbReference type="InterPro" id="IPR048020">
    <property type="entry name" value="Transpos_IS3"/>
</dbReference>
<dbReference type="Gene3D" id="3.30.420.10">
    <property type="entry name" value="Ribonuclease H-like superfamily/Ribonuclease H"/>
    <property type="match status" value="1"/>
</dbReference>
<dbReference type="InterPro" id="IPR012337">
    <property type="entry name" value="RNaseH-like_sf"/>
</dbReference>
<evidence type="ECO:0000313" key="4">
    <source>
        <dbReference type="Proteomes" id="UP000094793"/>
    </source>
</evidence>
<dbReference type="Pfam" id="PF00665">
    <property type="entry name" value="rve"/>
    <property type="match status" value="1"/>
</dbReference>
<comment type="function">
    <text evidence="1">Involved in the transposition of the insertion sequence.</text>
</comment>
<sequence>MRKYELIEHEEGQHAVTFMCRLLKVHRAGFYAWKQRRHAPPGARKIRRQELSDLIGKIWIDHQKILGVRRIHAELAAQGITVSLWLVWQLMRELGVQGIQPRATKRTTIPAPDASVRRDFIGRRFTPPVPTTCLVGDITYLKTGEGWLYLATVIDLTTRMVVGWQTAPHMRTSLVVDALTMAHRAGYTAGNAIFHSDKGAQYTSAEFADAARLMDLRLSVGRTGVCWDNAVAESFFASLKNEHWHHHHYATRARARLAVAEYIEVFYNRKRRHSTLGYRTPMSVMQAFFDRSYPQADETAAA</sequence>
<evidence type="ECO:0000313" key="3">
    <source>
        <dbReference type="EMBL" id="AOP52481.1"/>
    </source>
</evidence>
<accession>A0A1D7W0B5</accession>
<dbReference type="SUPFAM" id="SSF53098">
    <property type="entry name" value="Ribonuclease H-like"/>
    <property type="match status" value="1"/>
</dbReference>
<reference evidence="4" key="1">
    <citation type="submission" date="2016-09" db="EMBL/GenBank/DDBJ databases">
        <title>Complete Genome Sequence of Brevibacterium linens SMQ-1335.</title>
        <authorList>
            <person name="de Melo A.G."/>
            <person name="Labrie S.J."/>
            <person name="Dumaresq J."/>
            <person name="Roberts R.J."/>
            <person name="Tremblay D.M."/>
            <person name="Moineau S."/>
        </authorList>
    </citation>
    <scope>NUCLEOTIDE SEQUENCE [LARGE SCALE GENOMIC DNA]</scope>
    <source>
        <strain evidence="4">SMQ-1335</strain>
    </source>
</reference>
<organism evidence="3 4">
    <name type="scientific">Brevibacterium aurantiacum</name>
    <dbReference type="NCBI Taxonomy" id="273384"/>
    <lineage>
        <taxon>Bacteria</taxon>
        <taxon>Bacillati</taxon>
        <taxon>Actinomycetota</taxon>
        <taxon>Actinomycetes</taxon>
        <taxon>Micrococcales</taxon>
        <taxon>Brevibacteriaceae</taxon>
        <taxon>Brevibacterium</taxon>
    </lineage>
</organism>
<dbReference type="PATRIC" id="fig|1703.10.peg.787"/>
<dbReference type="Pfam" id="PF13333">
    <property type="entry name" value="rve_2"/>
    <property type="match status" value="1"/>
</dbReference>
<dbReference type="NCBIfam" id="NF033516">
    <property type="entry name" value="transpos_IS3"/>
    <property type="match status" value="1"/>
</dbReference>
<proteinExistence type="predicted"/>
<name>A0A1D7W0B5_BREAU</name>
<evidence type="ECO:0000259" key="2">
    <source>
        <dbReference type="PROSITE" id="PS50994"/>
    </source>
</evidence>
<dbReference type="Pfam" id="PF13276">
    <property type="entry name" value="HTH_21"/>
    <property type="match status" value="1"/>
</dbReference>
<dbReference type="GO" id="GO:0003676">
    <property type="term" value="F:nucleic acid binding"/>
    <property type="evidence" value="ECO:0007669"/>
    <property type="project" value="InterPro"/>
</dbReference>
<dbReference type="Proteomes" id="UP000094793">
    <property type="component" value="Chromosome"/>
</dbReference>
<dbReference type="PANTHER" id="PTHR46889">
    <property type="entry name" value="TRANSPOSASE INSF FOR INSERTION SEQUENCE IS3B-RELATED"/>
    <property type="match status" value="1"/>
</dbReference>
<dbReference type="InterPro" id="IPR050900">
    <property type="entry name" value="Transposase_IS3/IS150/IS904"/>
</dbReference>